<protein>
    <submittedName>
        <fullName evidence="1">Uncharacterized protein</fullName>
    </submittedName>
</protein>
<dbReference type="AlphaFoldDB" id="A0AAP0RUU5"/>
<gene>
    <name evidence="1" type="ORF">L1049_005063</name>
</gene>
<organism evidence="1 2">
    <name type="scientific">Liquidambar formosana</name>
    <name type="common">Formosan gum</name>
    <dbReference type="NCBI Taxonomy" id="63359"/>
    <lineage>
        <taxon>Eukaryota</taxon>
        <taxon>Viridiplantae</taxon>
        <taxon>Streptophyta</taxon>
        <taxon>Embryophyta</taxon>
        <taxon>Tracheophyta</taxon>
        <taxon>Spermatophyta</taxon>
        <taxon>Magnoliopsida</taxon>
        <taxon>eudicotyledons</taxon>
        <taxon>Gunneridae</taxon>
        <taxon>Pentapetalae</taxon>
        <taxon>Saxifragales</taxon>
        <taxon>Altingiaceae</taxon>
        <taxon>Liquidambar</taxon>
    </lineage>
</organism>
<dbReference type="PANTHER" id="PTHR19851:SF7">
    <property type="entry name" value="F-BOX DOMAIN-CONTAINING PROTEIN"/>
    <property type="match status" value="1"/>
</dbReference>
<evidence type="ECO:0000313" key="1">
    <source>
        <dbReference type="EMBL" id="KAK9282151.1"/>
    </source>
</evidence>
<dbReference type="PANTHER" id="PTHR19851">
    <property type="entry name" value="OS02G0203500 PROTEIN"/>
    <property type="match status" value="1"/>
</dbReference>
<dbReference type="Proteomes" id="UP001415857">
    <property type="component" value="Unassembled WGS sequence"/>
</dbReference>
<evidence type="ECO:0000313" key="2">
    <source>
        <dbReference type="Proteomes" id="UP001415857"/>
    </source>
</evidence>
<sequence>MDALQVISSATQIVSSMVGAIGALEQASRNLDEAPKRIRTLEEFICDLENLTRRIKQKHVYKIHDPQLDRKLQSLNGLIERLRPNISKAQEDRVQE</sequence>
<keyword evidence="2" id="KW-1185">Reference proteome</keyword>
<dbReference type="EMBL" id="JBBPBK010000007">
    <property type="protein sequence ID" value="KAK9282151.1"/>
    <property type="molecule type" value="Genomic_DNA"/>
</dbReference>
<comment type="caution">
    <text evidence="1">The sequence shown here is derived from an EMBL/GenBank/DDBJ whole genome shotgun (WGS) entry which is preliminary data.</text>
</comment>
<reference evidence="1 2" key="1">
    <citation type="journal article" date="2024" name="Plant J.">
        <title>Genome sequences and population genomics reveal climatic adaptation and genomic divergence between two closely related sweetgum species.</title>
        <authorList>
            <person name="Xu W.Q."/>
            <person name="Ren C.Q."/>
            <person name="Zhang X.Y."/>
            <person name="Comes H.P."/>
            <person name="Liu X.H."/>
            <person name="Li Y.G."/>
            <person name="Kettle C.J."/>
            <person name="Jalonen R."/>
            <person name="Gaisberger H."/>
            <person name="Ma Y.Z."/>
            <person name="Qiu Y.X."/>
        </authorList>
    </citation>
    <scope>NUCLEOTIDE SEQUENCE [LARGE SCALE GENOMIC DNA]</scope>
    <source>
        <strain evidence="1">Hangzhou</strain>
    </source>
</reference>
<proteinExistence type="predicted"/>
<accession>A0AAP0RUU5</accession>
<name>A0AAP0RUU5_LIQFO</name>